<gene>
    <name evidence="1" type="ORF">O181_005492</name>
</gene>
<comment type="caution">
    <text evidence="1">The sequence shown here is derived from an EMBL/GenBank/DDBJ whole genome shotgun (WGS) entry which is preliminary data.</text>
</comment>
<name>A0A9Q3GGQ5_9BASI</name>
<evidence type="ECO:0000313" key="2">
    <source>
        <dbReference type="Proteomes" id="UP000765509"/>
    </source>
</evidence>
<protein>
    <submittedName>
        <fullName evidence="1">Uncharacterized protein</fullName>
    </submittedName>
</protein>
<dbReference type="AlphaFoldDB" id="A0A9Q3GGQ5"/>
<evidence type="ECO:0000313" key="1">
    <source>
        <dbReference type="EMBL" id="MBW0465777.1"/>
    </source>
</evidence>
<keyword evidence="2" id="KW-1185">Reference proteome</keyword>
<dbReference type="Proteomes" id="UP000765509">
    <property type="component" value="Unassembled WGS sequence"/>
</dbReference>
<organism evidence="1 2">
    <name type="scientific">Austropuccinia psidii MF-1</name>
    <dbReference type="NCBI Taxonomy" id="1389203"/>
    <lineage>
        <taxon>Eukaryota</taxon>
        <taxon>Fungi</taxon>
        <taxon>Dikarya</taxon>
        <taxon>Basidiomycota</taxon>
        <taxon>Pucciniomycotina</taxon>
        <taxon>Pucciniomycetes</taxon>
        <taxon>Pucciniales</taxon>
        <taxon>Sphaerophragmiaceae</taxon>
        <taxon>Austropuccinia</taxon>
    </lineage>
</organism>
<accession>A0A9Q3GGQ5</accession>
<dbReference type="EMBL" id="AVOT02001124">
    <property type="protein sequence ID" value="MBW0465777.1"/>
    <property type="molecule type" value="Genomic_DNA"/>
</dbReference>
<reference evidence="1" key="1">
    <citation type="submission" date="2021-03" db="EMBL/GenBank/DDBJ databases">
        <title>Draft genome sequence of rust myrtle Austropuccinia psidii MF-1, a brazilian biotype.</title>
        <authorList>
            <person name="Quecine M.C."/>
            <person name="Pachon D.M.R."/>
            <person name="Bonatelli M.L."/>
            <person name="Correr F.H."/>
            <person name="Franceschini L.M."/>
            <person name="Leite T.F."/>
            <person name="Margarido G.R.A."/>
            <person name="Almeida C.A."/>
            <person name="Ferrarezi J.A."/>
            <person name="Labate C.A."/>
        </authorList>
    </citation>
    <scope>NUCLEOTIDE SEQUENCE</scope>
    <source>
        <strain evidence="1">MF-1</strain>
    </source>
</reference>
<proteinExistence type="predicted"/>
<sequence>MAYIHGTSTKIAVYIYNAQYPKIIESGAHCSIIGREYLDKHFPHWEKQLLPINANNFESSLGKMTTIGTIIQEIIIPHRKRNIRLNPEFVVLEDAHLQDFYWEQTTKQFIALICTKVEIGILKNYLIN</sequence>